<dbReference type="Pfam" id="PF02181">
    <property type="entry name" value="FH2"/>
    <property type="match status" value="1"/>
</dbReference>
<dbReference type="SMART" id="SM00233">
    <property type="entry name" value="PH"/>
    <property type="match status" value="1"/>
</dbReference>
<feature type="compositionally biased region" description="Polar residues" evidence="1">
    <location>
        <begin position="297"/>
        <end position="317"/>
    </location>
</feature>
<evidence type="ECO:0000313" key="4">
    <source>
        <dbReference type="EMBL" id="KAK6184773.1"/>
    </source>
</evidence>
<dbReference type="EMBL" id="JAZGQO010000006">
    <property type="protein sequence ID" value="KAK6184773.1"/>
    <property type="molecule type" value="Genomic_DNA"/>
</dbReference>
<dbReference type="Proteomes" id="UP001347796">
    <property type="component" value="Unassembled WGS sequence"/>
</dbReference>
<feature type="compositionally biased region" description="Polar residues" evidence="1">
    <location>
        <begin position="409"/>
        <end position="424"/>
    </location>
</feature>
<dbReference type="PROSITE" id="PS50003">
    <property type="entry name" value="PH_DOMAIN"/>
    <property type="match status" value="1"/>
</dbReference>
<dbReference type="SUPFAM" id="SSF50729">
    <property type="entry name" value="PH domain-like"/>
    <property type="match status" value="1"/>
</dbReference>
<evidence type="ECO:0000259" key="2">
    <source>
        <dbReference type="PROSITE" id="PS50003"/>
    </source>
</evidence>
<dbReference type="InterPro" id="IPR042201">
    <property type="entry name" value="FH2_Formin_sf"/>
</dbReference>
<reference evidence="4 5" key="1">
    <citation type="submission" date="2024-01" db="EMBL/GenBank/DDBJ databases">
        <title>The genome of the rayed Mediterranean limpet Patella caerulea (Linnaeus, 1758).</title>
        <authorList>
            <person name="Anh-Thu Weber A."/>
            <person name="Halstead-Nussloch G."/>
        </authorList>
    </citation>
    <scope>NUCLEOTIDE SEQUENCE [LARGE SCALE GENOMIC DNA]</scope>
    <source>
        <strain evidence="4">AATW-2023a</strain>
        <tissue evidence="4">Whole specimen</tissue>
    </source>
</reference>
<dbReference type="InterPro" id="IPR011993">
    <property type="entry name" value="PH-like_dom_sf"/>
</dbReference>
<feature type="domain" description="PH" evidence="2">
    <location>
        <begin position="122"/>
        <end position="223"/>
    </location>
</feature>
<dbReference type="PANTHER" id="PTHR45725:SF10">
    <property type="entry name" value="FH2 DOMAIN-CONTAINING PROTEIN"/>
    <property type="match status" value="1"/>
</dbReference>
<proteinExistence type="predicted"/>
<feature type="region of interest" description="Disordered" evidence="1">
    <location>
        <begin position="297"/>
        <end position="376"/>
    </location>
</feature>
<dbReference type="PROSITE" id="PS51444">
    <property type="entry name" value="FH2"/>
    <property type="match status" value="1"/>
</dbReference>
<dbReference type="Gene3D" id="1.20.58.2220">
    <property type="entry name" value="Formin, FH2 domain"/>
    <property type="match status" value="1"/>
</dbReference>
<feature type="region of interest" description="Disordered" evidence="1">
    <location>
        <begin position="394"/>
        <end position="446"/>
    </location>
</feature>
<keyword evidence="5" id="KW-1185">Reference proteome</keyword>
<sequence length="833" mass="93769">MSSHSPLIEKVHNFGIYIKKSKRAIFQLDFPGKSFYIIQRGHIKKNYGFDKLQHYDSEEGCHLVLKFLDSEIEFDTDNSEEKYTICRLLSLITDGTPAEYVNTAPDSDSLSLLPPVKIRQERILKDGLLEKKGNTTITTWNKRRVKVSPGEFSYFKPGEDLALNIVQIWDGICQIKRISSTGFSLTIRDERTYSFRCIGDPKQKLTAEDDREEWVKVLERAIKTRRNTLVYLDNNIGRNTSIKSKPDNIYEMATAVIGNKQDTPATQFASDINQHQVNQFQPRAQEITAHLSVSVSYVGTSDPTSDRTQQQSNQSSPDPIRSRKVPIMATSTTIPIPVTSSESPRSPQPYPSEANIYSTAEPIPTNKSSNGIFESSEGNVSSARAMFEDKIKVLADADGTDTKTKRRSGSPQEPKQDSPQTNGVPQPAIVIGRPAPPPPPPPAPAPLLKVKKAGVKLTTLPSVKLKPAHWTKISNNVVSGSIWKTMHDVTKNLDLSLLEEQFAMKEKETSNGKEPKEGGRKSKELLLDPKRAHILGIIVNGMKITGNDNMLELLSTMTETSTFPAETLSTIRSCQPTDDDKEMYKAYKGPVEKLLPVDKFMKNLCEIPYIGLRLELTQTIWEFPRTYDAVQEEVEDIWIACDELVGCSKLVKILEYILAIGNLLNSKWSSGYGVQGFEITSIDKVIEVKGKDHHLTVLSYLVNTLRAQDEDLLDWTSTLKHVSCSAEYSVKAIGAEIEVLKNDLQKVKKNMKVLKPLMTSNQDKQFQTDVQNFVTEHEKGLNKLDAKAIQLTHKYNRTLEMFGEKSDRPSDVFFSSISRFMEKFEQARDKRLK</sequence>
<dbReference type="InterPro" id="IPR051425">
    <property type="entry name" value="Formin_Homology"/>
</dbReference>
<feature type="compositionally biased region" description="Polar residues" evidence="1">
    <location>
        <begin position="365"/>
        <end position="376"/>
    </location>
</feature>
<dbReference type="SMART" id="SM00498">
    <property type="entry name" value="FH2"/>
    <property type="match status" value="1"/>
</dbReference>
<dbReference type="CDD" id="cd00821">
    <property type="entry name" value="PH"/>
    <property type="match status" value="1"/>
</dbReference>
<dbReference type="SUPFAM" id="SSF101447">
    <property type="entry name" value="Formin homology 2 domain (FH2 domain)"/>
    <property type="match status" value="1"/>
</dbReference>
<dbReference type="Gene3D" id="2.30.29.30">
    <property type="entry name" value="Pleckstrin-homology domain (PH domain)/Phosphotyrosine-binding domain (PTB)"/>
    <property type="match status" value="1"/>
</dbReference>
<feature type="compositionally biased region" description="Basic and acidic residues" evidence="1">
    <location>
        <begin position="394"/>
        <end position="403"/>
    </location>
</feature>
<dbReference type="InterPro" id="IPR001849">
    <property type="entry name" value="PH_domain"/>
</dbReference>
<evidence type="ECO:0000256" key="1">
    <source>
        <dbReference type="SAM" id="MobiDB-lite"/>
    </source>
</evidence>
<feature type="compositionally biased region" description="Low complexity" evidence="1">
    <location>
        <begin position="330"/>
        <end position="344"/>
    </location>
</feature>
<dbReference type="PANTHER" id="PTHR45725">
    <property type="entry name" value="FORMIN HOMOLOGY 2 FAMILY MEMBER"/>
    <property type="match status" value="1"/>
</dbReference>
<name>A0AAN8K322_PATCE</name>
<feature type="compositionally biased region" description="Pro residues" evidence="1">
    <location>
        <begin position="434"/>
        <end position="445"/>
    </location>
</feature>
<feature type="domain" description="FH2" evidence="3">
    <location>
        <begin position="455"/>
        <end position="833"/>
    </location>
</feature>
<evidence type="ECO:0000313" key="5">
    <source>
        <dbReference type="Proteomes" id="UP001347796"/>
    </source>
</evidence>
<dbReference type="InterPro" id="IPR015425">
    <property type="entry name" value="FH2_Formin"/>
</dbReference>
<accession>A0AAN8K322</accession>
<organism evidence="4 5">
    <name type="scientific">Patella caerulea</name>
    <name type="common">Rayed Mediterranean limpet</name>
    <dbReference type="NCBI Taxonomy" id="87958"/>
    <lineage>
        <taxon>Eukaryota</taxon>
        <taxon>Metazoa</taxon>
        <taxon>Spiralia</taxon>
        <taxon>Lophotrochozoa</taxon>
        <taxon>Mollusca</taxon>
        <taxon>Gastropoda</taxon>
        <taxon>Patellogastropoda</taxon>
        <taxon>Patelloidea</taxon>
        <taxon>Patellidae</taxon>
        <taxon>Patella</taxon>
    </lineage>
</organism>
<evidence type="ECO:0000259" key="3">
    <source>
        <dbReference type="PROSITE" id="PS51444"/>
    </source>
</evidence>
<dbReference type="AlphaFoldDB" id="A0AAN8K322"/>
<protein>
    <submittedName>
        <fullName evidence="4">Uncharacterized protein</fullName>
    </submittedName>
</protein>
<comment type="caution">
    <text evidence="4">The sequence shown here is derived from an EMBL/GenBank/DDBJ whole genome shotgun (WGS) entry which is preliminary data.</text>
</comment>
<gene>
    <name evidence="4" type="ORF">SNE40_007170</name>
</gene>